<reference evidence="2 3" key="1">
    <citation type="submission" date="2023-07" db="EMBL/GenBank/DDBJ databases">
        <title>Novel species of Thermanaerothrix with wide hydrolytic capabilities.</title>
        <authorList>
            <person name="Zayulina K.S."/>
            <person name="Podosokorskaya O.A."/>
            <person name="Elcheninov A.G."/>
        </authorList>
    </citation>
    <scope>NUCLEOTIDE SEQUENCE [LARGE SCALE GENOMIC DNA]</scope>
    <source>
        <strain evidence="2 3">4228-RoL</strain>
    </source>
</reference>
<feature type="domain" description="Transglycosylase SLT" evidence="1">
    <location>
        <begin position="82"/>
        <end position="181"/>
    </location>
</feature>
<sequence length="202" mass="21965">MNRATFAIVPGFLLGCLFLILFTRWIASPNLTVQAAGEIAMTPTPTPVGAAEVSASHNEIVANGECSISPRYPDKVRRWCGLIEQYAAENGLDPNLIAAVVLQESGGNPEAYSKSGAVGLMQIMPRDGLAANFMCKNGPCFASRPSMDELFDPEFNIAYGTRMLAGLINRTGDVREALRAYGPINVGYYYADIVLKIYETYR</sequence>
<name>A0ABU3NL38_9CHLR</name>
<comment type="caution">
    <text evidence="2">The sequence shown here is derived from an EMBL/GenBank/DDBJ whole genome shotgun (WGS) entry which is preliminary data.</text>
</comment>
<dbReference type="PANTHER" id="PTHR37423">
    <property type="entry name" value="SOLUBLE LYTIC MUREIN TRANSGLYCOSYLASE-RELATED"/>
    <property type="match status" value="1"/>
</dbReference>
<evidence type="ECO:0000313" key="2">
    <source>
        <dbReference type="EMBL" id="MDT8897560.1"/>
    </source>
</evidence>
<dbReference type="Proteomes" id="UP001254165">
    <property type="component" value="Unassembled WGS sequence"/>
</dbReference>
<organism evidence="2 3">
    <name type="scientific">Thermanaerothrix solaris</name>
    <dbReference type="NCBI Taxonomy" id="3058434"/>
    <lineage>
        <taxon>Bacteria</taxon>
        <taxon>Bacillati</taxon>
        <taxon>Chloroflexota</taxon>
        <taxon>Anaerolineae</taxon>
        <taxon>Anaerolineales</taxon>
        <taxon>Anaerolineaceae</taxon>
        <taxon>Thermanaerothrix</taxon>
    </lineage>
</organism>
<keyword evidence="3" id="KW-1185">Reference proteome</keyword>
<gene>
    <name evidence="2" type="ORF">QYE77_04720</name>
</gene>
<dbReference type="SUPFAM" id="SSF53955">
    <property type="entry name" value="Lysozyme-like"/>
    <property type="match status" value="1"/>
</dbReference>
<evidence type="ECO:0000313" key="3">
    <source>
        <dbReference type="Proteomes" id="UP001254165"/>
    </source>
</evidence>
<protein>
    <submittedName>
        <fullName evidence="2">Transglycosylase SLT domain-containing protein</fullName>
    </submittedName>
</protein>
<dbReference type="Gene3D" id="1.10.530.10">
    <property type="match status" value="1"/>
</dbReference>
<dbReference type="PROSITE" id="PS51257">
    <property type="entry name" value="PROKAR_LIPOPROTEIN"/>
    <property type="match status" value="1"/>
</dbReference>
<dbReference type="InterPro" id="IPR008258">
    <property type="entry name" value="Transglycosylase_SLT_dom_1"/>
</dbReference>
<dbReference type="InterPro" id="IPR023346">
    <property type="entry name" value="Lysozyme-like_dom_sf"/>
</dbReference>
<accession>A0ABU3NL38</accession>
<proteinExistence type="predicted"/>
<dbReference type="PANTHER" id="PTHR37423:SF2">
    <property type="entry name" value="MEMBRANE-BOUND LYTIC MUREIN TRANSGLYCOSYLASE C"/>
    <property type="match status" value="1"/>
</dbReference>
<dbReference type="RefSeq" id="WP_315624221.1">
    <property type="nucleotide sequence ID" value="NZ_JAUHMF010000001.1"/>
</dbReference>
<dbReference type="Pfam" id="PF01464">
    <property type="entry name" value="SLT"/>
    <property type="match status" value="1"/>
</dbReference>
<dbReference type="EMBL" id="JAUHMF010000001">
    <property type="protein sequence ID" value="MDT8897560.1"/>
    <property type="molecule type" value="Genomic_DNA"/>
</dbReference>
<evidence type="ECO:0000259" key="1">
    <source>
        <dbReference type="Pfam" id="PF01464"/>
    </source>
</evidence>